<evidence type="ECO:0000313" key="6">
    <source>
        <dbReference type="Proteomes" id="UP000234323"/>
    </source>
</evidence>
<protein>
    <recommendedName>
        <fullName evidence="7">Galactose oxidase</fullName>
    </recommendedName>
</protein>
<keyword evidence="3" id="KW-1133">Transmembrane helix</keyword>
<organism evidence="5 6">
    <name type="scientific">Rhizophagus irregularis</name>
    <dbReference type="NCBI Taxonomy" id="588596"/>
    <lineage>
        <taxon>Eukaryota</taxon>
        <taxon>Fungi</taxon>
        <taxon>Fungi incertae sedis</taxon>
        <taxon>Mucoromycota</taxon>
        <taxon>Glomeromycotina</taxon>
        <taxon>Glomeromycetes</taxon>
        <taxon>Glomerales</taxon>
        <taxon>Glomeraceae</taxon>
        <taxon>Rhizophagus</taxon>
    </lineage>
</organism>
<keyword evidence="6" id="KW-1185">Reference proteome</keyword>
<dbReference type="VEuPathDB" id="FungiDB:RhiirA1_437576"/>
<gene>
    <name evidence="5" type="ORF">RhiirA4_548550</name>
</gene>
<keyword evidence="1" id="KW-0880">Kelch repeat</keyword>
<evidence type="ECO:0000256" key="4">
    <source>
        <dbReference type="SAM" id="SignalP"/>
    </source>
</evidence>
<dbReference type="PANTHER" id="PTHR46093">
    <property type="entry name" value="ACYL-COA-BINDING DOMAIN-CONTAINING PROTEIN 5"/>
    <property type="match status" value="1"/>
</dbReference>
<dbReference type="PANTHER" id="PTHR46093:SF18">
    <property type="entry name" value="FIBRONECTIN TYPE-III DOMAIN-CONTAINING PROTEIN"/>
    <property type="match status" value="1"/>
</dbReference>
<dbReference type="Pfam" id="PF24681">
    <property type="entry name" value="Kelch_KLHDC2_KLHL20_DRC7"/>
    <property type="match status" value="1"/>
</dbReference>
<evidence type="ECO:0000313" key="5">
    <source>
        <dbReference type="EMBL" id="PKY55057.1"/>
    </source>
</evidence>
<keyword evidence="3" id="KW-0472">Membrane</keyword>
<keyword evidence="4" id="KW-0732">Signal</keyword>
<dbReference type="Gene3D" id="2.120.10.80">
    <property type="entry name" value="Kelch-type beta propeller"/>
    <property type="match status" value="2"/>
</dbReference>
<evidence type="ECO:0000256" key="1">
    <source>
        <dbReference type="ARBA" id="ARBA00022441"/>
    </source>
</evidence>
<evidence type="ECO:0000256" key="3">
    <source>
        <dbReference type="SAM" id="Phobius"/>
    </source>
</evidence>
<dbReference type="Proteomes" id="UP000234323">
    <property type="component" value="Unassembled WGS sequence"/>
</dbReference>
<keyword evidence="3" id="KW-0812">Transmembrane</keyword>
<feature type="transmembrane region" description="Helical" evidence="3">
    <location>
        <begin position="398"/>
        <end position="423"/>
    </location>
</feature>
<keyword evidence="2" id="KW-0677">Repeat</keyword>
<sequence>MKNLKNSKLFSISILCLLQIIIKANAQLSPSYRKLHSAVLVEKKLYIFGGFNSPNLTPENEVNYNKNPDDRFFYLDVSISFDTSNLPWRSVSNNVDNLPLGSLSSVATGGVAASIGGVNNDMIFFFNNERDNATKSDPPVHSYNSPNNVWNTQIFSGNNPIGRNQMRIVTDYNGKVYLLTGFDFTIQGVTRSSGLFVCDTINPDCVIKDASPFSRLGYGATLLPNGMIIYMGGGDRNYVPIRDGFRLIYLYDPANVEWIPKVTTGKKLPDDVGFTTVLGLNGDRIILYGGNNNNDDNNLYVLNITNYEWFVPKVRGKGPQYKRGEHCANVIGKYMVITFGSNGVLDAKYKEDGESDVLLLDISDDSEYVWTTSFDPTPLKNNSTPSNSLSLKPATNNISIIVGLTIGLILFICILSGIIIFYIRYKNSNKAIPTPGNVVKDGDIITIPSDYELSHGKYRI</sequence>
<proteinExistence type="predicted"/>
<name>A0A2I1H867_9GLOM</name>
<evidence type="ECO:0008006" key="7">
    <source>
        <dbReference type="Google" id="ProtNLM"/>
    </source>
</evidence>
<dbReference type="EMBL" id="LLXI01001761">
    <property type="protein sequence ID" value="PKY55057.1"/>
    <property type="molecule type" value="Genomic_DNA"/>
</dbReference>
<dbReference type="InterPro" id="IPR015915">
    <property type="entry name" value="Kelch-typ_b-propeller"/>
</dbReference>
<accession>A0A2I1H867</accession>
<dbReference type="SUPFAM" id="SSF117281">
    <property type="entry name" value="Kelch motif"/>
    <property type="match status" value="1"/>
</dbReference>
<comment type="caution">
    <text evidence="5">The sequence shown here is derived from an EMBL/GenBank/DDBJ whole genome shotgun (WGS) entry which is preliminary data.</text>
</comment>
<reference evidence="5 6" key="1">
    <citation type="submission" date="2015-10" db="EMBL/GenBank/DDBJ databases">
        <title>Genome analyses suggest a sexual origin of heterokaryosis in a supposedly ancient asexual fungus.</title>
        <authorList>
            <person name="Ropars J."/>
            <person name="Sedzielewska K."/>
            <person name="Noel J."/>
            <person name="Charron P."/>
            <person name="Farinelli L."/>
            <person name="Marton T."/>
            <person name="Kruger M."/>
            <person name="Pelin A."/>
            <person name="Brachmann A."/>
            <person name="Corradi N."/>
        </authorList>
    </citation>
    <scope>NUCLEOTIDE SEQUENCE [LARGE SCALE GENOMIC DNA]</scope>
    <source>
        <strain evidence="5 6">A4</strain>
    </source>
</reference>
<evidence type="ECO:0000256" key="2">
    <source>
        <dbReference type="ARBA" id="ARBA00022737"/>
    </source>
</evidence>
<feature type="chain" id="PRO_5014164092" description="Galactose oxidase" evidence="4">
    <location>
        <begin position="27"/>
        <end position="460"/>
    </location>
</feature>
<feature type="signal peptide" evidence="4">
    <location>
        <begin position="1"/>
        <end position="26"/>
    </location>
</feature>
<dbReference type="VEuPathDB" id="FungiDB:RhiirFUN_015117"/>
<dbReference type="VEuPathDB" id="FungiDB:FUN_018687"/>
<dbReference type="SUPFAM" id="SSF50965">
    <property type="entry name" value="Galactose oxidase, central domain"/>
    <property type="match status" value="1"/>
</dbReference>
<dbReference type="InterPro" id="IPR011043">
    <property type="entry name" value="Gal_Oxase/kelch_b-propeller"/>
</dbReference>
<dbReference type="AlphaFoldDB" id="A0A2I1H867"/>